<dbReference type="SMART" id="SM00490">
    <property type="entry name" value="HELICc"/>
    <property type="match status" value="1"/>
</dbReference>
<dbReference type="InterPro" id="IPR027417">
    <property type="entry name" value="P-loop_NTPase"/>
</dbReference>
<dbReference type="Proteomes" id="UP000293345">
    <property type="component" value="Unassembled WGS sequence"/>
</dbReference>
<dbReference type="InterPro" id="IPR050615">
    <property type="entry name" value="ATP-dep_DNA_Helicase"/>
</dbReference>
<dbReference type="InterPro" id="IPR025202">
    <property type="entry name" value="PLD-like_dom"/>
</dbReference>
<dbReference type="EMBL" id="SDPW01000001">
    <property type="protein sequence ID" value="RXZ54734.1"/>
    <property type="molecule type" value="Genomic_DNA"/>
</dbReference>
<gene>
    <name evidence="7" type="ORF">ET524_09750</name>
</gene>
<dbReference type="Pfam" id="PF04851">
    <property type="entry name" value="ResIII"/>
    <property type="match status" value="1"/>
</dbReference>
<dbReference type="InterPro" id="IPR001650">
    <property type="entry name" value="Helicase_C-like"/>
</dbReference>
<evidence type="ECO:0000313" key="7">
    <source>
        <dbReference type="EMBL" id="RXZ54734.1"/>
    </source>
</evidence>
<evidence type="ECO:0000256" key="2">
    <source>
        <dbReference type="ARBA" id="ARBA00022801"/>
    </source>
</evidence>
<accession>A0A4Q2K537</accession>
<dbReference type="AlphaFoldDB" id="A0A4Q2K537"/>
<dbReference type="GO" id="GO:0003677">
    <property type="term" value="F:DNA binding"/>
    <property type="evidence" value="ECO:0007669"/>
    <property type="project" value="InterPro"/>
</dbReference>
<keyword evidence="2" id="KW-0378">Hydrolase</keyword>
<dbReference type="CDD" id="cd09179">
    <property type="entry name" value="PLDc_N_DEXD_a"/>
    <property type="match status" value="1"/>
</dbReference>
<feature type="domain" description="Helicase C-terminal" evidence="6">
    <location>
        <begin position="516"/>
        <end position="701"/>
    </location>
</feature>
<evidence type="ECO:0000256" key="3">
    <source>
        <dbReference type="ARBA" id="ARBA00022806"/>
    </source>
</evidence>
<dbReference type="GO" id="GO:0005524">
    <property type="term" value="F:ATP binding"/>
    <property type="evidence" value="ECO:0007669"/>
    <property type="project" value="UniProtKB-KW"/>
</dbReference>
<dbReference type="RefSeq" id="WP_129425401.1">
    <property type="nucleotide sequence ID" value="NZ_SDPW01000001.1"/>
</dbReference>
<dbReference type="Pfam" id="PF00271">
    <property type="entry name" value="Helicase_C"/>
    <property type="match status" value="1"/>
</dbReference>
<dbReference type="Gene3D" id="3.40.50.300">
    <property type="entry name" value="P-loop containing nucleotide triphosphate hydrolases"/>
    <property type="match status" value="2"/>
</dbReference>
<sequence>MGFRDLNIKIEYRSKLTDIARDFMVPVLSEAVSYKRAVGFFSSSALLEIAPGIGRIALKGGRIKLIASPNLSEGDVEAISKGYALREHLLKERLLRELPKVEELSVLDRNRFNMLANLIASGVLDIRIAFAESSSGMGIYHDKTAILEDGLGDKIAFFGSMNETRNALVENYEVIHVFKAWNDSEGRVRAEESAFDAIWNGYEPGLVTFEFPEVKEEIVRRYLVKEPDYEDDLIGDSAPSSCGEAKSGQPHIPDFEGFEVRGYQQAAIDEWSRCGYRGLFDMATGTGKTITSLLAVLQLYEETQGNLAVIITCPYQHLVEQWLEDLAHFGIDPIVAYSKSSQKDWKTRLKRAIYYRRMKRPNRQFFCLITTNATLVTDAVQEMLSKLHGNVLFLADEAHNLGASGYQKVLNPDWEFRLALSATFDRHHDEDGTAVLRSYFGKTCIYYPLEQAIRDGKLCEYRYYPIPVTLTDDELGEYRKLTRELGKCFAKGKGGKRELTSRGEIVAQKRARLVAAARNKISALEKAIIPYLDTRHILVYCGAAQMLGEGEDETTAGEDDARQISVVVDLLGNKLGMSVSKFTSEEDIGERETLKQEFSDGNLQALVAIKCLDEGVNIPNIRTAFMLASTTNPKEYIQRRGRLLRKAKGKNYAEIFDFITLPYSADVASGQGIEEVKSVYALIDNEVTRASEFARHAQNFSEAQSFVDEISESFRLDELRLIAELKEQEGA</sequence>
<dbReference type="PANTHER" id="PTHR11274:SF0">
    <property type="entry name" value="GENERAL TRANSCRIPTION AND DNA REPAIR FACTOR IIH HELICASE SUBUNIT XPB"/>
    <property type="match status" value="1"/>
</dbReference>
<evidence type="ECO:0000259" key="6">
    <source>
        <dbReference type="PROSITE" id="PS51194"/>
    </source>
</evidence>
<dbReference type="Pfam" id="PF13091">
    <property type="entry name" value="PLDc_2"/>
    <property type="match status" value="1"/>
</dbReference>
<evidence type="ECO:0000313" key="8">
    <source>
        <dbReference type="Proteomes" id="UP000293345"/>
    </source>
</evidence>
<dbReference type="PROSITE" id="PS51194">
    <property type="entry name" value="HELICASE_CTER"/>
    <property type="match status" value="1"/>
</dbReference>
<comment type="caution">
    <text evidence="7">The sequence shown here is derived from an EMBL/GenBank/DDBJ whole genome shotgun (WGS) entry which is preliminary data.</text>
</comment>
<dbReference type="GO" id="GO:0016787">
    <property type="term" value="F:hydrolase activity"/>
    <property type="evidence" value="ECO:0007669"/>
    <property type="project" value="UniProtKB-KW"/>
</dbReference>
<keyword evidence="8" id="KW-1185">Reference proteome</keyword>
<name>A0A4Q2K537_9ACTN</name>
<organism evidence="7 8">
    <name type="scientific">Senegalimassilia faecalis</name>
    <dbReference type="NCBI Taxonomy" id="2509433"/>
    <lineage>
        <taxon>Bacteria</taxon>
        <taxon>Bacillati</taxon>
        <taxon>Actinomycetota</taxon>
        <taxon>Coriobacteriia</taxon>
        <taxon>Coriobacteriales</taxon>
        <taxon>Coriobacteriaceae</taxon>
        <taxon>Senegalimassilia</taxon>
    </lineage>
</organism>
<dbReference type="SMART" id="SM00487">
    <property type="entry name" value="DEXDc"/>
    <property type="match status" value="1"/>
</dbReference>
<dbReference type="OrthoDB" id="9776021at2"/>
<evidence type="ECO:0000256" key="1">
    <source>
        <dbReference type="ARBA" id="ARBA00022741"/>
    </source>
</evidence>
<reference evidence="7 8" key="1">
    <citation type="submission" date="2019-01" db="EMBL/GenBank/DDBJ databases">
        <title>Senegalimassilia sp. nov. KGMB04484 isolated human feces.</title>
        <authorList>
            <person name="Han K.-I."/>
            <person name="Kim J.-S."/>
            <person name="Lee K.C."/>
            <person name="Suh M.K."/>
            <person name="Eom M.K."/>
            <person name="Lee J.H."/>
            <person name="Park S.-H."/>
            <person name="Kang S.W."/>
            <person name="Park J.-E."/>
            <person name="Oh B.S."/>
            <person name="Yu S.Y."/>
            <person name="Choi S.-H."/>
            <person name="Lee D.H."/>
            <person name="Yoon H."/>
            <person name="Kim B.-Y."/>
            <person name="Lee J.H."/>
            <person name="Lee J.-S."/>
        </authorList>
    </citation>
    <scope>NUCLEOTIDE SEQUENCE [LARGE SCALE GENOMIC DNA]</scope>
    <source>
        <strain evidence="7 8">KGMB04484</strain>
    </source>
</reference>
<dbReference type="SUPFAM" id="SSF52540">
    <property type="entry name" value="P-loop containing nucleoside triphosphate hydrolases"/>
    <property type="match status" value="1"/>
</dbReference>
<dbReference type="Gene3D" id="3.30.870.10">
    <property type="entry name" value="Endonuclease Chain A"/>
    <property type="match status" value="1"/>
</dbReference>
<feature type="domain" description="Helicase ATP-binding" evidence="5">
    <location>
        <begin position="269"/>
        <end position="442"/>
    </location>
</feature>
<evidence type="ECO:0000259" key="5">
    <source>
        <dbReference type="PROSITE" id="PS51192"/>
    </source>
</evidence>
<dbReference type="PANTHER" id="PTHR11274">
    <property type="entry name" value="RAD25/XP-B DNA REPAIR HELICASE"/>
    <property type="match status" value="1"/>
</dbReference>
<evidence type="ECO:0000256" key="4">
    <source>
        <dbReference type="ARBA" id="ARBA00022840"/>
    </source>
</evidence>
<proteinExistence type="predicted"/>
<keyword evidence="3 7" id="KW-0347">Helicase</keyword>
<keyword evidence="1" id="KW-0547">Nucleotide-binding</keyword>
<protein>
    <submittedName>
        <fullName evidence="7">DEAD/DEAH box helicase</fullName>
    </submittedName>
</protein>
<dbReference type="InterPro" id="IPR006935">
    <property type="entry name" value="Helicase/UvrB_N"/>
</dbReference>
<dbReference type="InterPro" id="IPR014001">
    <property type="entry name" value="Helicase_ATP-bd"/>
</dbReference>
<keyword evidence="4" id="KW-0067">ATP-binding</keyword>
<dbReference type="GO" id="GO:0004386">
    <property type="term" value="F:helicase activity"/>
    <property type="evidence" value="ECO:0007669"/>
    <property type="project" value="UniProtKB-KW"/>
</dbReference>
<dbReference type="PROSITE" id="PS51192">
    <property type="entry name" value="HELICASE_ATP_BIND_1"/>
    <property type="match status" value="1"/>
</dbReference>